<dbReference type="PANTHER" id="PTHR42085:SF4">
    <property type="entry name" value="F-BOX DOMAIN-CONTAINING PROTEIN"/>
    <property type="match status" value="1"/>
</dbReference>
<gene>
    <name evidence="3" type="ORF">N0V89_007504</name>
</gene>
<accession>A0A9W8XJQ7</accession>
<dbReference type="InterPro" id="IPR056632">
    <property type="entry name" value="DUF7730"/>
</dbReference>
<organism evidence="3 4">
    <name type="scientific">Didymosphaeria variabile</name>
    <dbReference type="NCBI Taxonomy" id="1932322"/>
    <lineage>
        <taxon>Eukaryota</taxon>
        <taxon>Fungi</taxon>
        <taxon>Dikarya</taxon>
        <taxon>Ascomycota</taxon>
        <taxon>Pezizomycotina</taxon>
        <taxon>Dothideomycetes</taxon>
        <taxon>Pleosporomycetidae</taxon>
        <taxon>Pleosporales</taxon>
        <taxon>Massarineae</taxon>
        <taxon>Didymosphaeriaceae</taxon>
        <taxon>Didymosphaeria</taxon>
    </lineage>
</organism>
<dbReference type="Proteomes" id="UP001140513">
    <property type="component" value="Unassembled WGS sequence"/>
</dbReference>
<feature type="region of interest" description="Disordered" evidence="1">
    <location>
        <begin position="27"/>
        <end position="55"/>
    </location>
</feature>
<name>A0A9W8XJQ7_9PLEO</name>
<evidence type="ECO:0000256" key="1">
    <source>
        <dbReference type="SAM" id="MobiDB-lite"/>
    </source>
</evidence>
<dbReference type="EMBL" id="JAPEUX010000005">
    <property type="protein sequence ID" value="KAJ4352157.1"/>
    <property type="molecule type" value="Genomic_DNA"/>
</dbReference>
<dbReference type="InterPro" id="IPR038883">
    <property type="entry name" value="AN11006-like"/>
</dbReference>
<dbReference type="GeneID" id="80911034"/>
<keyword evidence="4" id="KW-1185">Reference proteome</keyword>
<evidence type="ECO:0000313" key="3">
    <source>
        <dbReference type="EMBL" id="KAJ4352157.1"/>
    </source>
</evidence>
<dbReference type="RefSeq" id="XP_056070513.1">
    <property type="nucleotide sequence ID" value="XM_056216266.1"/>
</dbReference>
<sequence>MATYALYYHPYPAVVYNRASTYPTAAPSHPTLQLLGSEPGVPRPTRQEQSPGCALSDVQCQSVPSSLKPQPGTTSTQEDSFFFKLPAELRNQIYNELLCPDAVNLNSITKRANDLNVRHYNQTSTSTSLHPAILSTCRKIHDEATALLYAPHIFHAHPSLLTSLPHLTSSAKPVLYPSVTNLISRWQICLRLDTDPQFTATQAAAAFSGAEYLEIRVWQAQFEACDYAVLKLFTAVRGVQFARVGGDVDAKLARWLEEQMMRPKEEACEGACQGDEVCLWKGMGEMLCGRCYDKVSSLGTGVLRLQEIR</sequence>
<evidence type="ECO:0000313" key="4">
    <source>
        <dbReference type="Proteomes" id="UP001140513"/>
    </source>
</evidence>
<dbReference type="AlphaFoldDB" id="A0A9W8XJQ7"/>
<protein>
    <recommendedName>
        <fullName evidence="2">DUF7730 domain-containing protein</fullName>
    </recommendedName>
</protein>
<feature type="domain" description="DUF7730" evidence="2">
    <location>
        <begin position="76"/>
        <end position="189"/>
    </location>
</feature>
<dbReference type="Pfam" id="PF24864">
    <property type="entry name" value="DUF7730"/>
    <property type="match status" value="1"/>
</dbReference>
<comment type="caution">
    <text evidence="3">The sequence shown here is derived from an EMBL/GenBank/DDBJ whole genome shotgun (WGS) entry which is preliminary data.</text>
</comment>
<dbReference type="PANTHER" id="PTHR42085">
    <property type="entry name" value="F-BOX DOMAIN-CONTAINING PROTEIN"/>
    <property type="match status" value="1"/>
</dbReference>
<dbReference type="OrthoDB" id="2951834at2759"/>
<proteinExistence type="predicted"/>
<reference evidence="3" key="1">
    <citation type="submission" date="2022-10" db="EMBL/GenBank/DDBJ databases">
        <title>Tapping the CABI collections for fungal endophytes: first genome assemblies for Collariella, Neodidymelliopsis, Ascochyta clinopodiicola, Didymella pomorum, Didymosphaeria variabile, Neocosmospora piperis and Neocucurbitaria cava.</title>
        <authorList>
            <person name="Hill R."/>
        </authorList>
    </citation>
    <scope>NUCLEOTIDE SEQUENCE</scope>
    <source>
        <strain evidence="3">IMI 356815</strain>
    </source>
</reference>
<evidence type="ECO:0000259" key="2">
    <source>
        <dbReference type="Pfam" id="PF24864"/>
    </source>
</evidence>